<comment type="caution">
    <text evidence="3">The sequence shown here is derived from an EMBL/GenBank/DDBJ whole genome shotgun (WGS) entry which is preliminary data.</text>
</comment>
<gene>
    <name evidence="3" type="ORF">HNP84_004601</name>
</gene>
<dbReference type="AlphaFoldDB" id="A0A840PCG8"/>
<reference evidence="3 4" key="1">
    <citation type="submission" date="2020-08" db="EMBL/GenBank/DDBJ databases">
        <title>Genomic Encyclopedia of Type Strains, Phase IV (KMG-IV): sequencing the most valuable type-strain genomes for metagenomic binning, comparative biology and taxonomic classification.</title>
        <authorList>
            <person name="Goeker M."/>
        </authorList>
    </citation>
    <scope>NUCLEOTIDE SEQUENCE [LARGE SCALE GENOMIC DNA]</scope>
    <source>
        <strain evidence="3 4">DSM 45615</strain>
    </source>
</reference>
<evidence type="ECO:0000259" key="2">
    <source>
        <dbReference type="Pfam" id="PF13676"/>
    </source>
</evidence>
<dbReference type="SUPFAM" id="SSF52200">
    <property type="entry name" value="Toll/Interleukin receptor TIR domain"/>
    <property type="match status" value="1"/>
</dbReference>
<dbReference type="Gene3D" id="3.40.50.10140">
    <property type="entry name" value="Toll/interleukin-1 receptor homology (TIR) domain"/>
    <property type="match status" value="1"/>
</dbReference>
<accession>A0A840PCG8</accession>
<feature type="domain" description="TIR" evidence="2">
    <location>
        <begin position="53"/>
        <end position="152"/>
    </location>
</feature>
<sequence>MSVSPASEPAPQVPYFFLSYAHTPLLSSRRGANINLWVERLFDDLCGHLLAWTALRRDSDAGFMDRDIRSGDRWPDQLAEALATCRVFVPLYSPRYFASVECGKEWSAFQQRLDLHPEGGAPTAIVPALWSPMREPGGLPECAHDIQYDDAAFGPRYRQEGFYGLMKVTSMRSHYQRATLALARRIMEAAERLPPVRPSAPPDYASLTSAFHGEGAPRSDKTAARRLRLTIAAPDLSHLPADRRTEPYGHTPQEWNPYYSEDGGRPLAMHAMELALSHGLLPEIGSLSDHADRLADGGAQDAPSVMIVDPWITAHADSKASLGRIGRLDRRPVPVVPWNLGDPQTAGAEHELKRNLRDTLPDRTGPQSVSHVTSLEQFRRNMPKILGSATRNFFRTTPTYPPPGTPEPRPRLKHTEETDDKRP</sequence>
<dbReference type="Proteomes" id="UP000578449">
    <property type="component" value="Unassembled WGS sequence"/>
</dbReference>
<protein>
    <submittedName>
        <fullName evidence="3">FxsC-like protein</fullName>
    </submittedName>
</protein>
<evidence type="ECO:0000256" key="1">
    <source>
        <dbReference type="SAM" id="MobiDB-lite"/>
    </source>
</evidence>
<dbReference type="InterPro" id="IPR026367">
    <property type="entry name" value="FxsC_C"/>
</dbReference>
<dbReference type="NCBIfam" id="TIGR04276">
    <property type="entry name" value="FxsC_Cterm"/>
    <property type="match status" value="1"/>
</dbReference>
<name>A0A840PCG8_9ACTN</name>
<proteinExistence type="predicted"/>
<feature type="region of interest" description="Disordered" evidence="1">
    <location>
        <begin position="386"/>
        <end position="423"/>
    </location>
</feature>
<keyword evidence="4" id="KW-1185">Reference proteome</keyword>
<dbReference type="InterPro" id="IPR035897">
    <property type="entry name" value="Toll_tir_struct_dom_sf"/>
</dbReference>
<evidence type="ECO:0000313" key="3">
    <source>
        <dbReference type="EMBL" id="MBB5134867.1"/>
    </source>
</evidence>
<dbReference type="InterPro" id="IPR000157">
    <property type="entry name" value="TIR_dom"/>
</dbReference>
<dbReference type="NCBIfam" id="NF040588">
    <property type="entry name" value="FxsC_Nterm"/>
    <property type="match status" value="1"/>
</dbReference>
<organism evidence="3 4">
    <name type="scientific">Thermocatellispora tengchongensis</name>
    <dbReference type="NCBI Taxonomy" id="1073253"/>
    <lineage>
        <taxon>Bacteria</taxon>
        <taxon>Bacillati</taxon>
        <taxon>Actinomycetota</taxon>
        <taxon>Actinomycetes</taxon>
        <taxon>Streptosporangiales</taxon>
        <taxon>Streptosporangiaceae</taxon>
        <taxon>Thermocatellispora</taxon>
    </lineage>
</organism>
<dbReference type="InterPro" id="IPR047603">
    <property type="entry name" value="FxsC_N"/>
</dbReference>
<dbReference type="RefSeq" id="WP_185051744.1">
    <property type="nucleotide sequence ID" value="NZ_BAABIX010000004.1"/>
</dbReference>
<dbReference type="EMBL" id="JACHGN010000009">
    <property type="protein sequence ID" value="MBB5134867.1"/>
    <property type="molecule type" value="Genomic_DNA"/>
</dbReference>
<dbReference type="Pfam" id="PF13676">
    <property type="entry name" value="TIR_2"/>
    <property type="match status" value="1"/>
</dbReference>
<dbReference type="GO" id="GO:0007165">
    <property type="term" value="P:signal transduction"/>
    <property type="evidence" value="ECO:0007669"/>
    <property type="project" value="InterPro"/>
</dbReference>
<feature type="compositionally biased region" description="Basic and acidic residues" evidence="1">
    <location>
        <begin position="408"/>
        <end position="423"/>
    </location>
</feature>
<evidence type="ECO:0000313" key="4">
    <source>
        <dbReference type="Proteomes" id="UP000578449"/>
    </source>
</evidence>